<feature type="domain" description="4Fe-4S ferredoxin-type" evidence="8">
    <location>
        <begin position="326"/>
        <end position="359"/>
    </location>
</feature>
<evidence type="ECO:0000259" key="8">
    <source>
        <dbReference type="PROSITE" id="PS51379"/>
    </source>
</evidence>
<accession>A0A7W9SX71</accession>
<dbReference type="InterPro" id="IPR009051">
    <property type="entry name" value="Helical_ferredxn"/>
</dbReference>
<organism evidence="9 10">
    <name type="scientific">Armatimonas rosea</name>
    <dbReference type="NCBI Taxonomy" id="685828"/>
    <lineage>
        <taxon>Bacteria</taxon>
        <taxon>Bacillati</taxon>
        <taxon>Armatimonadota</taxon>
        <taxon>Armatimonadia</taxon>
        <taxon>Armatimonadales</taxon>
        <taxon>Armatimonadaceae</taxon>
        <taxon>Armatimonas</taxon>
    </lineage>
</organism>
<dbReference type="Gene3D" id="1.10.1060.10">
    <property type="entry name" value="Alpha-helical ferredoxin"/>
    <property type="match status" value="1"/>
</dbReference>
<sequence>MPTRKILLHISTSQQVAFYLLALVALAVCTYGVFRRLKVWRAGKPLPPITDWPQRLRHVLDQTLAQRRVRRRRLAGGMHAGIFYGFLVLFIGTVIVAIEHYGALLFGEHWFYKGTFYLLVKAALDLFGLGLALALCVALWRRLVTKPASLGSSPYDIGFLTLCLAATITGFLLEGAGIAADPARLGFAAFTPVGLAVAQGFVGLSVGTYSLIWWGHIVLVLAVIAALPYGRRYHLFVIPATVALQPERPMGVLAPVSLAEVEETGTLGLATLGDLDFWQRLSLDGCMECGRCTDVCPAHAVGKELNPKLIVLDIRRHANGEKSVPLDFITDEALWACTNCHACVQECPALIRHVDLIDGVRRSRVADGRLTGSGAGMLRQLGSRENPWGLPASQRLDWAKNIEPPIERASKDDNREVLFWVGCSGAFEPRAQNTVQAIAQLLHAAGVKFTVLGPKERCTGDAARRLGDEFLFQQLAEANIATLDGIGAKRIVTQCPHCLHTLKNEYGQLGGHYEVLHHTQLLSELIESGRLKLDPQGEGSVTYHDPCFLARVNGETEAPRKSLKAALPLPMLEPERTKEKTFCCGAGGGRMWMEEPPIQRPGRNRAEELIATGATTVAVGCPFCKVMVSDSVAAVGGESPPEVVDVAELMVRGLRPLPPPAPPSPRHSSLVGEERGAVQSESPFPAKNERPGEG</sequence>
<gene>
    <name evidence="9" type="ORF">HNQ39_005413</name>
</gene>
<feature type="transmembrane region" description="Helical" evidence="7">
    <location>
        <begin position="211"/>
        <end position="230"/>
    </location>
</feature>
<evidence type="ECO:0000313" key="9">
    <source>
        <dbReference type="EMBL" id="MBB6053578.1"/>
    </source>
</evidence>
<feature type="region of interest" description="Disordered" evidence="6">
    <location>
        <begin position="654"/>
        <end position="694"/>
    </location>
</feature>
<evidence type="ECO:0000256" key="4">
    <source>
        <dbReference type="ARBA" id="ARBA00023004"/>
    </source>
</evidence>
<dbReference type="GO" id="GO:0016491">
    <property type="term" value="F:oxidoreductase activity"/>
    <property type="evidence" value="ECO:0007669"/>
    <property type="project" value="UniProtKB-KW"/>
</dbReference>
<keyword evidence="7" id="KW-1133">Transmembrane helix</keyword>
<protein>
    <submittedName>
        <fullName evidence="9">Fe-S oxidoreductase/nitrate reductase gamma subunit</fullName>
    </submittedName>
</protein>
<dbReference type="GO" id="GO:0046872">
    <property type="term" value="F:metal ion binding"/>
    <property type="evidence" value="ECO:0007669"/>
    <property type="project" value="UniProtKB-KW"/>
</dbReference>
<feature type="transmembrane region" description="Helical" evidence="7">
    <location>
        <begin position="74"/>
        <end position="98"/>
    </location>
</feature>
<dbReference type="AlphaFoldDB" id="A0A7W9SX71"/>
<evidence type="ECO:0000256" key="6">
    <source>
        <dbReference type="SAM" id="MobiDB-lite"/>
    </source>
</evidence>
<dbReference type="EMBL" id="JACHGW010000007">
    <property type="protein sequence ID" value="MBB6053578.1"/>
    <property type="molecule type" value="Genomic_DNA"/>
</dbReference>
<dbReference type="PROSITE" id="PS51379">
    <property type="entry name" value="4FE4S_FER_2"/>
    <property type="match status" value="2"/>
</dbReference>
<reference evidence="9 10" key="1">
    <citation type="submission" date="2020-08" db="EMBL/GenBank/DDBJ databases">
        <title>Genomic Encyclopedia of Type Strains, Phase IV (KMG-IV): sequencing the most valuable type-strain genomes for metagenomic binning, comparative biology and taxonomic classification.</title>
        <authorList>
            <person name="Goeker M."/>
        </authorList>
    </citation>
    <scope>NUCLEOTIDE SEQUENCE [LARGE SCALE GENOMIC DNA]</scope>
    <source>
        <strain evidence="9 10">DSM 23562</strain>
    </source>
</reference>
<dbReference type="PROSITE" id="PS00198">
    <property type="entry name" value="4FE4S_FER_1"/>
    <property type="match status" value="2"/>
</dbReference>
<evidence type="ECO:0000256" key="1">
    <source>
        <dbReference type="ARBA" id="ARBA00022485"/>
    </source>
</evidence>
<keyword evidence="1" id="KW-0004">4Fe-4S</keyword>
<keyword evidence="10" id="KW-1185">Reference proteome</keyword>
<dbReference type="GO" id="GO:0051539">
    <property type="term" value="F:4 iron, 4 sulfur cluster binding"/>
    <property type="evidence" value="ECO:0007669"/>
    <property type="project" value="UniProtKB-KW"/>
</dbReference>
<evidence type="ECO:0000256" key="3">
    <source>
        <dbReference type="ARBA" id="ARBA00023002"/>
    </source>
</evidence>
<name>A0A7W9SX71_ARMRO</name>
<keyword evidence="3" id="KW-0560">Oxidoreductase</keyword>
<dbReference type="InterPro" id="IPR004017">
    <property type="entry name" value="Cys_rich_dom"/>
</dbReference>
<dbReference type="PANTHER" id="PTHR43255:SF1">
    <property type="entry name" value="IRON-SULFUR-BINDING OXIDOREDUCTASE FADF-RELATED"/>
    <property type="match status" value="1"/>
</dbReference>
<dbReference type="Pfam" id="PF02754">
    <property type="entry name" value="CCG"/>
    <property type="match status" value="2"/>
</dbReference>
<dbReference type="Gene3D" id="1.20.950.20">
    <property type="entry name" value="Transmembrane di-heme cytochromes, Chain C"/>
    <property type="match status" value="1"/>
</dbReference>
<keyword evidence="7" id="KW-0812">Transmembrane</keyword>
<proteinExistence type="predicted"/>
<dbReference type="InterPro" id="IPR017900">
    <property type="entry name" value="4Fe4S_Fe_S_CS"/>
</dbReference>
<dbReference type="InterPro" id="IPR017896">
    <property type="entry name" value="4Fe4S_Fe-S-bd"/>
</dbReference>
<dbReference type="RefSeq" id="WP_184203668.1">
    <property type="nucleotide sequence ID" value="NZ_JACHGW010000007.1"/>
</dbReference>
<evidence type="ECO:0000256" key="5">
    <source>
        <dbReference type="ARBA" id="ARBA00023014"/>
    </source>
</evidence>
<dbReference type="InterPro" id="IPR051460">
    <property type="entry name" value="HdrC_iron-sulfur_subunit"/>
</dbReference>
<dbReference type="Proteomes" id="UP000520814">
    <property type="component" value="Unassembled WGS sequence"/>
</dbReference>
<feature type="transmembrane region" description="Helical" evidence="7">
    <location>
        <begin position="16"/>
        <end position="34"/>
    </location>
</feature>
<comment type="caution">
    <text evidence="9">The sequence shown here is derived from an EMBL/GenBank/DDBJ whole genome shotgun (WGS) entry which is preliminary data.</text>
</comment>
<feature type="domain" description="4Fe-4S ferredoxin-type" evidence="8">
    <location>
        <begin position="277"/>
        <end position="308"/>
    </location>
</feature>
<evidence type="ECO:0000256" key="7">
    <source>
        <dbReference type="SAM" id="Phobius"/>
    </source>
</evidence>
<feature type="compositionally biased region" description="Pro residues" evidence="6">
    <location>
        <begin position="656"/>
        <end position="665"/>
    </location>
</feature>
<dbReference type="GO" id="GO:0005886">
    <property type="term" value="C:plasma membrane"/>
    <property type="evidence" value="ECO:0007669"/>
    <property type="project" value="TreeGrafter"/>
</dbReference>
<evidence type="ECO:0000256" key="2">
    <source>
        <dbReference type="ARBA" id="ARBA00022723"/>
    </source>
</evidence>
<feature type="transmembrane region" description="Helical" evidence="7">
    <location>
        <begin position="152"/>
        <end position="173"/>
    </location>
</feature>
<evidence type="ECO:0000313" key="10">
    <source>
        <dbReference type="Proteomes" id="UP000520814"/>
    </source>
</evidence>
<dbReference type="InterPro" id="IPR036197">
    <property type="entry name" value="NarG-like_sf"/>
</dbReference>
<feature type="transmembrane region" description="Helical" evidence="7">
    <location>
        <begin position="118"/>
        <end position="140"/>
    </location>
</feature>
<dbReference type="PANTHER" id="PTHR43255">
    <property type="entry name" value="IRON-SULFUR-BINDING OXIDOREDUCTASE FADF-RELATED-RELATED"/>
    <property type="match status" value="1"/>
</dbReference>
<feature type="transmembrane region" description="Helical" evidence="7">
    <location>
        <begin position="185"/>
        <end position="204"/>
    </location>
</feature>
<keyword evidence="4" id="KW-0408">Iron</keyword>
<dbReference type="Pfam" id="PF13187">
    <property type="entry name" value="Fer4_9"/>
    <property type="match status" value="1"/>
</dbReference>
<dbReference type="SUPFAM" id="SSF103501">
    <property type="entry name" value="Respiratory nitrate reductase 1 gamma chain"/>
    <property type="match status" value="1"/>
</dbReference>
<keyword evidence="2" id="KW-0479">Metal-binding</keyword>
<keyword evidence="7" id="KW-0472">Membrane</keyword>
<dbReference type="SUPFAM" id="SSF46548">
    <property type="entry name" value="alpha-helical ferredoxin"/>
    <property type="match status" value="1"/>
</dbReference>
<keyword evidence="5" id="KW-0411">Iron-sulfur</keyword>